<evidence type="ECO:0000256" key="1">
    <source>
        <dbReference type="ARBA" id="ARBA00023015"/>
    </source>
</evidence>
<keyword evidence="1" id="KW-0805">Transcription regulation</keyword>
<feature type="domain" description="HTH lacI-type" evidence="4">
    <location>
        <begin position="13"/>
        <end position="67"/>
    </location>
</feature>
<keyword evidence="6" id="KW-1185">Reference proteome</keyword>
<evidence type="ECO:0000259" key="4">
    <source>
        <dbReference type="PROSITE" id="PS50932"/>
    </source>
</evidence>
<accession>A0A974W3Z1</accession>
<dbReference type="PROSITE" id="PS50932">
    <property type="entry name" value="HTH_LACI_2"/>
    <property type="match status" value="1"/>
</dbReference>
<dbReference type="Pfam" id="PF00356">
    <property type="entry name" value="LacI"/>
    <property type="match status" value="1"/>
</dbReference>
<dbReference type="InterPro" id="IPR010982">
    <property type="entry name" value="Lambda_DNA-bd_dom_sf"/>
</dbReference>
<keyword evidence="3" id="KW-0804">Transcription</keyword>
<evidence type="ECO:0000256" key="2">
    <source>
        <dbReference type="ARBA" id="ARBA00023125"/>
    </source>
</evidence>
<name>A0A974W3Z1_9NOCA</name>
<reference evidence="5 6" key="2">
    <citation type="journal article" date="2022" name="Arch. Microbiol.">
        <title>Rhodococcus pseudokoreensis sp. nov. isolated from the rhizosphere of young M26 apple rootstocks.</title>
        <authorList>
            <person name="Kampfer P."/>
            <person name="Glaeser S.P."/>
            <person name="Blom J."/>
            <person name="Wolf J."/>
            <person name="Benning S."/>
            <person name="Schloter M."/>
            <person name="Neumann-Schaal M."/>
        </authorList>
    </citation>
    <scope>NUCLEOTIDE SEQUENCE [LARGE SCALE GENOMIC DNA]</scope>
    <source>
        <strain evidence="5 6">R79</strain>
    </source>
</reference>
<dbReference type="InterPro" id="IPR000843">
    <property type="entry name" value="HTH_LacI"/>
</dbReference>
<dbReference type="EMBL" id="CP070619">
    <property type="protein sequence ID" value="QSE90809.1"/>
    <property type="molecule type" value="Genomic_DNA"/>
</dbReference>
<evidence type="ECO:0000313" key="6">
    <source>
        <dbReference type="Proteomes" id="UP000662986"/>
    </source>
</evidence>
<proteinExistence type="predicted"/>
<evidence type="ECO:0000313" key="5">
    <source>
        <dbReference type="EMBL" id="QSE90809.1"/>
    </source>
</evidence>
<reference evidence="5 6" key="1">
    <citation type="journal article" date="2021" name="Microbiol. Resour. Announc.">
        <title>Complete Genome Sequences of Two Rhodococcus sp. Strains with Large and Linear Chromosomes, Isolated from Apple Rhizosphere.</title>
        <authorList>
            <person name="Benning S."/>
            <person name="Brugnone N."/>
            <person name="Siani R."/>
            <person name="Kublik S."/>
            <person name="Schloter M."/>
            <person name="Rad V."/>
        </authorList>
    </citation>
    <scope>NUCLEOTIDE SEQUENCE [LARGE SCALE GENOMIC DNA]</scope>
    <source>
        <strain evidence="5 6">R79</strain>
    </source>
</reference>
<dbReference type="GO" id="GO:0003677">
    <property type="term" value="F:DNA binding"/>
    <property type="evidence" value="ECO:0007669"/>
    <property type="project" value="UniProtKB-KW"/>
</dbReference>
<organism evidence="5 6">
    <name type="scientific">Rhodococcus pseudokoreensis</name>
    <dbReference type="NCBI Taxonomy" id="2811421"/>
    <lineage>
        <taxon>Bacteria</taxon>
        <taxon>Bacillati</taxon>
        <taxon>Actinomycetota</taxon>
        <taxon>Actinomycetes</taxon>
        <taxon>Mycobacteriales</taxon>
        <taxon>Nocardiaceae</taxon>
        <taxon>Rhodococcus</taxon>
    </lineage>
</organism>
<dbReference type="SMART" id="SM00354">
    <property type="entry name" value="HTH_LACI"/>
    <property type="match status" value="1"/>
</dbReference>
<dbReference type="PANTHER" id="PTHR30146:SF109">
    <property type="entry name" value="HTH-TYPE TRANSCRIPTIONAL REGULATOR GALS"/>
    <property type="match status" value="1"/>
</dbReference>
<dbReference type="SUPFAM" id="SSF47413">
    <property type="entry name" value="lambda repressor-like DNA-binding domains"/>
    <property type="match status" value="1"/>
</dbReference>
<sequence>MHSRTTSPLRDSVRMADIAREAGVSIATVSRALSGRSGVSTATRRRIRRIAEDNRYQVSGDASALARGRNDRVAVVVPRVDSSVEVVAVLDTLPLRRKVDALGTEAARALLDIMEEDPRNDE</sequence>
<keyword evidence="2 5" id="KW-0238">DNA-binding</keyword>
<dbReference type="CDD" id="cd01392">
    <property type="entry name" value="HTH_LacI"/>
    <property type="match status" value="1"/>
</dbReference>
<protein>
    <submittedName>
        <fullName evidence="5">LacI family DNA-binding transcriptional regulator</fullName>
    </submittedName>
</protein>
<dbReference type="Proteomes" id="UP000662986">
    <property type="component" value="Chromosome"/>
</dbReference>
<dbReference type="Gene3D" id="1.10.260.40">
    <property type="entry name" value="lambda repressor-like DNA-binding domains"/>
    <property type="match status" value="1"/>
</dbReference>
<evidence type="ECO:0000256" key="3">
    <source>
        <dbReference type="ARBA" id="ARBA00023163"/>
    </source>
</evidence>
<dbReference type="PANTHER" id="PTHR30146">
    <property type="entry name" value="LACI-RELATED TRANSCRIPTIONAL REPRESSOR"/>
    <property type="match status" value="1"/>
</dbReference>
<gene>
    <name evidence="5" type="ORF">JWS13_20345</name>
</gene>
<dbReference type="PROSITE" id="PS00356">
    <property type="entry name" value="HTH_LACI_1"/>
    <property type="match status" value="1"/>
</dbReference>